<organism evidence="1 2">
    <name type="scientific">Rahnella sp. (strain Y9602)</name>
    <dbReference type="NCBI Taxonomy" id="2703885"/>
    <lineage>
        <taxon>Bacteria</taxon>
        <taxon>Pseudomonadati</taxon>
        <taxon>Pseudomonadota</taxon>
        <taxon>Gammaproteobacteria</taxon>
        <taxon>Enterobacterales</taxon>
        <taxon>Yersiniaceae</taxon>
        <taxon>Rahnella</taxon>
    </lineage>
</organism>
<comment type="caution">
    <text evidence="1">The sequence shown here is derived from an EMBL/GenBank/DDBJ whole genome shotgun (WGS) entry which is preliminary data.</text>
</comment>
<accession>A0ABW6CAG8</accession>
<protein>
    <submittedName>
        <fullName evidence="1">Uncharacterized protein</fullName>
    </submittedName>
</protein>
<reference evidence="1 2" key="1">
    <citation type="submission" date="2024-09" db="EMBL/GenBank/DDBJ databases">
        <title>Genomes of Rahnella.</title>
        <authorList>
            <person name="Mnguni F.C."/>
            <person name="Shin G.Y."/>
            <person name="Coutinho T."/>
        </authorList>
    </citation>
    <scope>NUCLEOTIDE SEQUENCE [LARGE SCALE GENOMIC DNA]</scope>
    <source>
        <strain evidence="1 2">20WA0057</strain>
    </source>
</reference>
<evidence type="ECO:0000313" key="1">
    <source>
        <dbReference type="EMBL" id="MFD3223808.1"/>
    </source>
</evidence>
<dbReference type="EMBL" id="JBHUCJ010000017">
    <property type="protein sequence ID" value="MFD3223808.1"/>
    <property type="molecule type" value="Genomic_DNA"/>
</dbReference>
<evidence type="ECO:0000313" key="2">
    <source>
        <dbReference type="Proteomes" id="UP001598201"/>
    </source>
</evidence>
<sequence length="54" mass="5662">MAVNDVITSGALHIKNGGNGRYCAQPESGILVKILAFSGAITAYMPQMGMSFND</sequence>
<dbReference type="RefSeq" id="WP_157962111.1">
    <property type="nucleotide sequence ID" value="NC_015061.1"/>
</dbReference>
<proteinExistence type="predicted"/>
<keyword evidence="2" id="KW-1185">Reference proteome</keyword>
<gene>
    <name evidence="1" type="ORF">ACFPK4_09700</name>
</gene>
<dbReference type="GeneID" id="95416798"/>
<name>A0ABW6CAG8_RAHSY</name>
<dbReference type="Proteomes" id="UP001598201">
    <property type="component" value="Unassembled WGS sequence"/>
</dbReference>